<evidence type="ECO:0000313" key="2">
    <source>
        <dbReference type="EMBL" id="KAJ4974930.1"/>
    </source>
</evidence>
<sequence>MKKGLKSFCNGVGSTSTLNQNKVECDSVCMVTPSVVSSAYLPDNPPTLEEMILQLELEEEATRKAKLDGFDESRRRMSCVNNSDILRSARNALNQYPRFSVDGRDAMYRSSFRNFAPFTRGGNKGGRTSVCCSSDLRFREKLFQDGFGLDLERTLGLPPTIAGENVLWCKPGVVAKLMGLDAMPVPIDSNQKKKNSKEKLNLSSTIRRENVRRAERQELVKRLVNGTTACRRLRKETTFSGTNALPGSKTGYMYRKF</sequence>
<reference evidence="2" key="1">
    <citation type="journal article" date="2023" name="Plant J.">
        <title>The genome of the king protea, Protea cynaroides.</title>
        <authorList>
            <person name="Chang J."/>
            <person name="Duong T.A."/>
            <person name="Schoeman C."/>
            <person name="Ma X."/>
            <person name="Roodt D."/>
            <person name="Barker N."/>
            <person name="Li Z."/>
            <person name="Van de Peer Y."/>
            <person name="Mizrachi E."/>
        </authorList>
    </citation>
    <scope>NUCLEOTIDE SEQUENCE</scope>
    <source>
        <tissue evidence="2">Young leaves</tissue>
    </source>
</reference>
<proteinExistence type="predicted"/>
<dbReference type="Proteomes" id="UP001141806">
    <property type="component" value="Unassembled WGS sequence"/>
</dbReference>
<organism evidence="2 3">
    <name type="scientific">Protea cynaroides</name>
    <dbReference type="NCBI Taxonomy" id="273540"/>
    <lineage>
        <taxon>Eukaryota</taxon>
        <taxon>Viridiplantae</taxon>
        <taxon>Streptophyta</taxon>
        <taxon>Embryophyta</taxon>
        <taxon>Tracheophyta</taxon>
        <taxon>Spermatophyta</taxon>
        <taxon>Magnoliopsida</taxon>
        <taxon>Proteales</taxon>
        <taxon>Proteaceae</taxon>
        <taxon>Protea</taxon>
    </lineage>
</organism>
<dbReference type="OrthoDB" id="1931242at2759"/>
<dbReference type="PANTHER" id="PTHR37897">
    <property type="entry name" value="DNAK FAMILY PROTEIN"/>
    <property type="match status" value="1"/>
</dbReference>
<dbReference type="InterPro" id="IPR032795">
    <property type="entry name" value="DUF3741-assoc"/>
</dbReference>
<dbReference type="EMBL" id="JAMYWD010000004">
    <property type="protein sequence ID" value="KAJ4974930.1"/>
    <property type="molecule type" value="Genomic_DNA"/>
</dbReference>
<evidence type="ECO:0000259" key="1">
    <source>
        <dbReference type="Pfam" id="PF14383"/>
    </source>
</evidence>
<evidence type="ECO:0000313" key="3">
    <source>
        <dbReference type="Proteomes" id="UP001141806"/>
    </source>
</evidence>
<gene>
    <name evidence="2" type="ORF">NE237_008104</name>
</gene>
<accession>A0A9Q0KQR2</accession>
<feature type="domain" description="DUF3741" evidence="1">
    <location>
        <begin position="169"/>
        <end position="184"/>
    </location>
</feature>
<dbReference type="Pfam" id="PF14383">
    <property type="entry name" value="VARLMGL"/>
    <property type="match status" value="1"/>
</dbReference>
<name>A0A9Q0KQR2_9MAGN</name>
<comment type="caution">
    <text evidence="2">The sequence shown here is derived from an EMBL/GenBank/DDBJ whole genome shotgun (WGS) entry which is preliminary data.</text>
</comment>
<protein>
    <recommendedName>
        <fullName evidence="1">DUF3741 domain-containing protein</fullName>
    </recommendedName>
</protein>
<dbReference type="AlphaFoldDB" id="A0A9Q0KQR2"/>
<keyword evidence="3" id="KW-1185">Reference proteome</keyword>
<dbReference type="PANTHER" id="PTHR37897:SF1">
    <property type="entry name" value="DUF3741 DOMAIN-CONTAINING PROTEIN"/>
    <property type="match status" value="1"/>
</dbReference>